<accession>A0A3A1VK52</accession>
<comment type="caution">
    <text evidence="2">The sequence shown here is derived from an EMBL/GenBank/DDBJ whole genome shotgun (WGS) entry which is preliminary data.</text>
</comment>
<evidence type="ECO:0000313" key="3">
    <source>
        <dbReference type="Proteomes" id="UP000266482"/>
    </source>
</evidence>
<reference evidence="2 3" key="1">
    <citation type="submission" date="2018-09" db="EMBL/GenBank/DDBJ databases">
        <title>Paenibacillus aracenensis nov. sp. isolated from a cave in southern Spain.</title>
        <authorList>
            <person name="Jurado V."/>
            <person name="Gutierrez-Patricio S."/>
            <person name="Gonzalez-Pimentel J.L."/>
            <person name="Miller A.Z."/>
            <person name="Laiz L."/>
            <person name="Saiz-Jimenez C."/>
        </authorList>
    </citation>
    <scope>NUCLEOTIDE SEQUENCE [LARGE SCALE GENOMIC DNA]</scope>
    <source>
        <strain evidence="2 3">DSM 22867</strain>
    </source>
</reference>
<feature type="transmembrane region" description="Helical" evidence="1">
    <location>
        <begin position="67"/>
        <end position="86"/>
    </location>
</feature>
<keyword evidence="1" id="KW-0812">Transmembrane</keyword>
<dbReference type="InterPro" id="IPR021257">
    <property type="entry name" value="DUF2809"/>
</dbReference>
<evidence type="ECO:0000313" key="2">
    <source>
        <dbReference type="EMBL" id="RIX60625.1"/>
    </source>
</evidence>
<dbReference type="EMBL" id="QXQA01000001">
    <property type="protein sequence ID" value="RIX60625.1"/>
    <property type="molecule type" value="Genomic_DNA"/>
</dbReference>
<sequence>MKQGADKMVRLRLAYAIAVLLAIMAGLASRMPWSLLPDFVREHFGDALWASMIYYGFRVLGPRRGMAWALVCGFLFCIAIEFSQLYQAERLNDVRATVIGGLVLGHGFLPVDLVRYGAGVLFAYGADRLISYCYNRRKKGLH</sequence>
<proteinExistence type="predicted"/>
<dbReference type="Proteomes" id="UP000266482">
    <property type="component" value="Unassembled WGS sequence"/>
</dbReference>
<gene>
    <name evidence="2" type="ORF">D3P08_02030</name>
</gene>
<protein>
    <submittedName>
        <fullName evidence="2">DUF2809 domain-containing protein</fullName>
    </submittedName>
</protein>
<keyword evidence="3" id="KW-1185">Reference proteome</keyword>
<feature type="transmembrane region" description="Helical" evidence="1">
    <location>
        <begin position="12"/>
        <end position="31"/>
    </location>
</feature>
<keyword evidence="1" id="KW-0472">Membrane</keyword>
<dbReference type="AlphaFoldDB" id="A0A3A1VK52"/>
<evidence type="ECO:0000256" key="1">
    <source>
        <dbReference type="SAM" id="Phobius"/>
    </source>
</evidence>
<dbReference type="Pfam" id="PF10990">
    <property type="entry name" value="DUF2809"/>
    <property type="match status" value="1"/>
</dbReference>
<keyword evidence="1" id="KW-1133">Transmembrane helix</keyword>
<name>A0A3A1VK52_9BACL</name>
<dbReference type="OrthoDB" id="5360192at2"/>
<organism evidence="2 3">
    <name type="scientific">Paenibacillus nanensis</name>
    <dbReference type="NCBI Taxonomy" id="393251"/>
    <lineage>
        <taxon>Bacteria</taxon>
        <taxon>Bacillati</taxon>
        <taxon>Bacillota</taxon>
        <taxon>Bacilli</taxon>
        <taxon>Bacillales</taxon>
        <taxon>Paenibacillaceae</taxon>
        <taxon>Paenibacillus</taxon>
    </lineage>
</organism>